<dbReference type="AlphaFoldDB" id="A0A3N4HJS2"/>
<accession>A0A3N4HJS2</accession>
<gene>
    <name evidence="1" type="ORF">BJ508DRAFT_334654</name>
</gene>
<evidence type="ECO:0000313" key="2">
    <source>
        <dbReference type="Proteomes" id="UP000275078"/>
    </source>
</evidence>
<sequence length="367" mass="43071">MPVDSDSILEHLRMEEGDEKEHRASDLLRSFLCNIMQLSELELAKLHPSFTPEGVNLAYRVPARSFMLYVGNRLAEADTLLEWYRRSDIQVESYSFSRNWTIMERIAQLELFMVIISHLLPAGYYDRNDRRGLPPIFAKHCTKKLCGLVDRDLCEQISALAGELMHQLSCLACTTYCLGDLERPLHEYPAGLDRDEFKRFRKGLASPAQIFLVEKWLDVVMWEIRNSLLVLFQLHDVEFQKSSRPCSFYDLRSEFQLDLGKKTDTDGYYPGGIRPSEWADVYLELDMLRMLNGLQLQNLPPLVNRLGTFTPELKRHERRSKYRKGEYLDLTKKQRERQKFFPGLTFLLHLRCESIEARIMKYLNEEE</sequence>
<organism evidence="1 2">
    <name type="scientific">Ascobolus immersus RN42</name>
    <dbReference type="NCBI Taxonomy" id="1160509"/>
    <lineage>
        <taxon>Eukaryota</taxon>
        <taxon>Fungi</taxon>
        <taxon>Dikarya</taxon>
        <taxon>Ascomycota</taxon>
        <taxon>Pezizomycotina</taxon>
        <taxon>Pezizomycetes</taxon>
        <taxon>Pezizales</taxon>
        <taxon>Ascobolaceae</taxon>
        <taxon>Ascobolus</taxon>
    </lineage>
</organism>
<evidence type="ECO:0000313" key="1">
    <source>
        <dbReference type="EMBL" id="RPA72818.1"/>
    </source>
</evidence>
<protein>
    <submittedName>
        <fullName evidence="1">Uncharacterized protein</fullName>
    </submittedName>
</protein>
<dbReference type="Proteomes" id="UP000275078">
    <property type="component" value="Unassembled WGS sequence"/>
</dbReference>
<dbReference type="EMBL" id="ML119844">
    <property type="protein sequence ID" value="RPA72818.1"/>
    <property type="molecule type" value="Genomic_DNA"/>
</dbReference>
<keyword evidence="2" id="KW-1185">Reference proteome</keyword>
<name>A0A3N4HJS2_ASCIM</name>
<reference evidence="1 2" key="1">
    <citation type="journal article" date="2018" name="Nat. Ecol. Evol.">
        <title>Pezizomycetes genomes reveal the molecular basis of ectomycorrhizal truffle lifestyle.</title>
        <authorList>
            <person name="Murat C."/>
            <person name="Payen T."/>
            <person name="Noel B."/>
            <person name="Kuo A."/>
            <person name="Morin E."/>
            <person name="Chen J."/>
            <person name="Kohler A."/>
            <person name="Krizsan K."/>
            <person name="Balestrini R."/>
            <person name="Da Silva C."/>
            <person name="Montanini B."/>
            <person name="Hainaut M."/>
            <person name="Levati E."/>
            <person name="Barry K.W."/>
            <person name="Belfiori B."/>
            <person name="Cichocki N."/>
            <person name="Clum A."/>
            <person name="Dockter R.B."/>
            <person name="Fauchery L."/>
            <person name="Guy J."/>
            <person name="Iotti M."/>
            <person name="Le Tacon F."/>
            <person name="Lindquist E.A."/>
            <person name="Lipzen A."/>
            <person name="Malagnac F."/>
            <person name="Mello A."/>
            <person name="Molinier V."/>
            <person name="Miyauchi S."/>
            <person name="Poulain J."/>
            <person name="Riccioni C."/>
            <person name="Rubini A."/>
            <person name="Sitrit Y."/>
            <person name="Splivallo R."/>
            <person name="Traeger S."/>
            <person name="Wang M."/>
            <person name="Zifcakova L."/>
            <person name="Wipf D."/>
            <person name="Zambonelli A."/>
            <person name="Paolocci F."/>
            <person name="Nowrousian M."/>
            <person name="Ottonello S."/>
            <person name="Baldrian P."/>
            <person name="Spatafora J.W."/>
            <person name="Henrissat B."/>
            <person name="Nagy L.G."/>
            <person name="Aury J.M."/>
            <person name="Wincker P."/>
            <person name="Grigoriev I.V."/>
            <person name="Bonfante P."/>
            <person name="Martin F.M."/>
        </authorList>
    </citation>
    <scope>NUCLEOTIDE SEQUENCE [LARGE SCALE GENOMIC DNA]</scope>
    <source>
        <strain evidence="1 2">RN42</strain>
    </source>
</reference>
<proteinExistence type="predicted"/>